<keyword evidence="8" id="KW-1185">Reference proteome</keyword>
<keyword evidence="4" id="KW-0472">Membrane</keyword>
<organism evidence="7 8">
    <name type="scientific">Paracoccus solventivorans</name>
    <dbReference type="NCBI Taxonomy" id="53463"/>
    <lineage>
        <taxon>Bacteria</taxon>
        <taxon>Pseudomonadati</taxon>
        <taxon>Pseudomonadota</taxon>
        <taxon>Alphaproteobacteria</taxon>
        <taxon>Rhodobacterales</taxon>
        <taxon>Paracoccaceae</taxon>
        <taxon>Paracoccus</taxon>
    </lineage>
</organism>
<keyword evidence="3" id="KW-1133">Transmembrane helix</keyword>
<protein>
    <submittedName>
        <fullName evidence="7">Translocation and assembly module TamB</fullName>
    </submittedName>
</protein>
<dbReference type="STRING" id="53463.SAMN05444389_1086"/>
<evidence type="ECO:0000256" key="3">
    <source>
        <dbReference type="ARBA" id="ARBA00022989"/>
    </source>
</evidence>
<keyword evidence="5" id="KW-0732">Signal</keyword>
<evidence type="ECO:0000256" key="5">
    <source>
        <dbReference type="SAM" id="SignalP"/>
    </source>
</evidence>
<dbReference type="PANTHER" id="PTHR36985">
    <property type="entry name" value="TRANSLOCATION AND ASSEMBLY MODULE SUBUNIT TAMB"/>
    <property type="match status" value="1"/>
</dbReference>
<reference evidence="8" key="1">
    <citation type="submission" date="2016-11" db="EMBL/GenBank/DDBJ databases">
        <authorList>
            <person name="Varghese N."/>
            <person name="Submissions S."/>
        </authorList>
    </citation>
    <scope>NUCLEOTIDE SEQUENCE [LARGE SCALE GENOMIC DNA]</scope>
    <source>
        <strain evidence="8">DSM 6637</strain>
    </source>
</reference>
<feature type="chain" id="PRO_5012116255" evidence="5">
    <location>
        <begin position="23"/>
        <end position="1615"/>
    </location>
</feature>
<dbReference type="Pfam" id="PF04357">
    <property type="entry name" value="TamB"/>
    <property type="match status" value="1"/>
</dbReference>
<evidence type="ECO:0000259" key="6">
    <source>
        <dbReference type="Pfam" id="PF04357"/>
    </source>
</evidence>
<dbReference type="Proteomes" id="UP000184444">
    <property type="component" value="Unassembled WGS sequence"/>
</dbReference>
<dbReference type="GO" id="GO:0097347">
    <property type="term" value="C:TAM protein secretion complex"/>
    <property type="evidence" value="ECO:0007669"/>
    <property type="project" value="TreeGrafter"/>
</dbReference>
<dbReference type="GO" id="GO:0005886">
    <property type="term" value="C:plasma membrane"/>
    <property type="evidence" value="ECO:0007669"/>
    <property type="project" value="InterPro"/>
</dbReference>
<dbReference type="PANTHER" id="PTHR36985:SF1">
    <property type="entry name" value="TRANSLOCATION AND ASSEMBLY MODULE SUBUNIT TAMB"/>
    <property type="match status" value="1"/>
</dbReference>
<keyword evidence="2" id="KW-0812">Transmembrane</keyword>
<dbReference type="InterPro" id="IPR007452">
    <property type="entry name" value="TamB_C"/>
</dbReference>
<gene>
    <name evidence="7" type="ORF">SAMN05444389_1086</name>
</gene>
<evidence type="ECO:0000256" key="4">
    <source>
        <dbReference type="ARBA" id="ARBA00023136"/>
    </source>
</evidence>
<comment type="subcellular location">
    <subcellularLocation>
        <location evidence="1">Membrane</location>
        <topology evidence="1">Single-pass membrane protein</topology>
    </subcellularLocation>
</comment>
<sequence>MRKLFAAAALALFLPVAPLPLAAQDAAPPPPAAEQPADQDIAAAAAEISAEVEDDRGFITRFLERNLSGAGRQVVIRGFQGALSSRATFEELTIADDKGVWITLRNGAIQWDRSALFARRIQIRELSASEILLPRLPGDQGDDSPTPEVREFALPTLPVAVDIASIAAERVEIGEAVIGEAAAVRLDGAMNLAGGEGTAKLSVERLDGKRGLFTVDTGYSNATTNLDLDLTLDEDRDGLFANLVGLYGRPSVRAEIQGSGPLRDFAARFRLATDGQDRVTGLASAHAEPGEDGAPGTGFRLELSGDVASLLPPDNRAFFGPESLLLAQGWRGEDGRLSLPALMIDTQALKLTGSARISDEGAPQSLVLLMTLGADAGATTLPVRLPLQGDPEVRSGSLQISYDAEKGDEWTLRGRIEELATGGNRIGALLLDGGGSVELAGDELREVLGRISFGAEGLALADPGLQAALGQGIHGDTGFEFAPGNALELAGFSLSGRDFGLFGDIRADGLRSGITISGALDAAYEDASHLSTLAGRPLSGQISAEISGLYTVLSRGFDAELTVNGLDVTVDQEQLDRLLADETTITASARRDETGIELRELSVDAQRLVAQAHGTISSTATDLRASLRLASLTDADPAMAGSLTAEAAVTGAPGARRVTLTGEAADLVLGIAELDRALQGRTDLDVAAQEREDGFVVERFRLGNPQLTAEGQGSFGTELDAAFTLDIPSLTALRPEFSGALHATARATGQAGERRIEVTGSGEDLRLGQQDLDGALTGTTDFRLAALQRGDVITIDELRLTNAQMAANVAGVWGDNVADLAGHAEIRSLAAFGRGWRGALELDGSLRDDGTGQRLFQLDGTGQDLSLGQDAVDGALAGETRLSVRGSQRGEVITIERAVLDNASASADVAGTIGNGQTNISGKLDLRDLSAFGMGWRGSFAATGSFADDGTGVRRLAVDGLGRDLSLGQAQADAALAGETRLTLRGSERAGVLTLEQAVLDNPRLHATAQGTLGGGGTDVTADLRADSLAFLGNGIGGSVTATGRLTDTQGGRRITANGQADGLRVGNPQADLLLAGTTIFDLAAVLPARGPVAIERLNARNGQLSIRAEGSAQALNLDASLANLALLVPGLPGAATVTGSVRQGAGGYALDLAATAPGGTRATIAGTAAADLSTADIRVAGVSDAALVNPMLRTRSVEGPVNFDLRLNGRPALENLSGQVRLPGARLADPNLGLRVENLTGTADIAGGVVSIDATAAVAAGGTLRVTGPVDLRGGAISLDLRAVLQRVVLRDPNLYETIVDGAVSITGNPADGPLVTGEVNLGPTEFRIPTSSLGGHPIPDMVHLNDGAEVRATRAKAGLLPFASADARIAGMVAPAATPPANPARLDLTINAPNQVFVRGRGVDAELGGQIRLTGTARNMVPIGQLELIRGRVDLLGRRFTLTEGLIELQGSMVPVLRLVAETTRDAITTRIIIDGDLRDPEIRFESVPGMPEEEVLSQLLFGRGLDSISALQAAQLANAVAVLAGRGGEGLVGNLRNAAGLDDLDLTTDEDGQISVRAGRYLSRNLYTDVEVDAEGKSRINLNLDVNDAVTARGSVSSEGESTIGIFYERDY</sequence>
<accession>A0A1M7I925</accession>
<name>A0A1M7I925_9RHOB</name>
<evidence type="ECO:0000256" key="2">
    <source>
        <dbReference type="ARBA" id="ARBA00022692"/>
    </source>
</evidence>
<dbReference type="EMBL" id="FRCK01000008">
    <property type="protein sequence ID" value="SHM37108.1"/>
    <property type="molecule type" value="Genomic_DNA"/>
</dbReference>
<feature type="domain" description="Translocation and assembly module TamB C-terminal" evidence="6">
    <location>
        <begin position="1256"/>
        <end position="1615"/>
    </location>
</feature>
<proteinExistence type="predicted"/>
<feature type="signal peptide" evidence="5">
    <location>
        <begin position="1"/>
        <end position="22"/>
    </location>
</feature>
<evidence type="ECO:0000313" key="7">
    <source>
        <dbReference type="EMBL" id="SHM37108.1"/>
    </source>
</evidence>
<dbReference type="GO" id="GO:0009306">
    <property type="term" value="P:protein secretion"/>
    <property type="evidence" value="ECO:0007669"/>
    <property type="project" value="InterPro"/>
</dbReference>
<evidence type="ECO:0000256" key="1">
    <source>
        <dbReference type="ARBA" id="ARBA00004167"/>
    </source>
</evidence>
<dbReference type="RefSeq" id="WP_073067310.1">
    <property type="nucleotide sequence ID" value="NZ_FRCK01000008.1"/>
</dbReference>
<dbReference type="OrthoDB" id="7784409at2"/>
<evidence type="ECO:0000313" key="8">
    <source>
        <dbReference type="Proteomes" id="UP000184444"/>
    </source>
</evidence>